<proteinExistence type="predicted"/>
<name>A0ABU3VNW4_9EURY</name>
<dbReference type="EMBL" id="JAWDKC010000012">
    <property type="protein sequence ID" value="MDV0445103.1"/>
    <property type="molecule type" value="Genomic_DNA"/>
</dbReference>
<evidence type="ECO:0000313" key="1">
    <source>
        <dbReference type="EMBL" id="MDV0445103.1"/>
    </source>
</evidence>
<dbReference type="Pfam" id="PF06941">
    <property type="entry name" value="NT5C"/>
    <property type="match status" value="1"/>
</dbReference>
<protein>
    <recommendedName>
        <fullName evidence="3">5 nucleotidase deoxy cytosolic type C</fullName>
    </recommendedName>
</protein>
<accession>A0ABU3VNW4</accession>
<dbReference type="RefSeq" id="WP_318785526.1">
    <property type="nucleotide sequence ID" value="NZ_JAWDKC010000012.1"/>
</dbReference>
<dbReference type="SUPFAM" id="SSF56784">
    <property type="entry name" value="HAD-like"/>
    <property type="match status" value="1"/>
</dbReference>
<dbReference type="InterPro" id="IPR010708">
    <property type="entry name" value="5'(3')-deoxyribonucleotidase"/>
</dbReference>
<gene>
    <name evidence="1" type="ORF">MmiAt1_06600</name>
</gene>
<comment type="caution">
    <text evidence="1">The sequence shown here is derived from an EMBL/GenBank/DDBJ whole genome shotgun (WGS) entry which is preliminary data.</text>
</comment>
<evidence type="ECO:0008006" key="3">
    <source>
        <dbReference type="Google" id="ProtNLM"/>
    </source>
</evidence>
<dbReference type="InterPro" id="IPR036412">
    <property type="entry name" value="HAD-like_sf"/>
</dbReference>
<organism evidence="1 2">
    <name type="scientific">Methanimicrococcus hacksteinii</name>
    <dbReference type="NCBI Taxonomy" id="3028293"/>
    <lineage>
        <taxon>Archaea</taxon>
        <taxon>Methanobacteriati</taxon>
        <taxon>Methanobacteriota</taxon>
        <taxon>Stenosarchaea group</taxon>
        <taxon>Methanomicrobia</taxon>
        <taxon>Methanosarcinales</taxon>
        <taxon>Methanosarcinaceae</taxon>
        <taxon>Methanimicrococcus</taxon>
    </lineage>
</organism>
<dbReference type="SFLD" id="SFLDS00003">
    <property type="entry name" value="Haloacid_Dehalogenase"/>
    <property type="match status" value="1"/>
</dbReference>
<reference evidence="1 2" key="1">
    <citation type="submission" date="2023-06" db="EMBL/GenBank/DDBJ databases">
        <title>Genome sequence of Methanimicrococcus sp. At1.</title>
        <authorList>
            <person name="Protasov E."/>
            <person name="Platt K."/>
            <person name="Poehlein A."/>
            <person name="Daniel R."/>
            <person name="Brune A."/>
        </authorList>
    </citation>
    <scope>NUCLEOTIDE SEQUENCE [LARGE SCALE GENOMIC DNA]</scope>
    <source>
        <strain evidence="1 2">At1</strain>
    </source>
</reference>
<dbReference type="Gene3D" id="3.40.50.1000">
    <property type="entry name" value="HAD superfamily/HAD-like"/>
    <property type="match status" value="1"/>
</dbReference>
<dbReference type="SFLD" id="SFLDG01145">
    <property type="entry name" value="C1.2.1"/>
    <property type="match status" value="1"/>
</dbReference>
<dbReference type="PANTHER" id="PTHR16504:SF4">
    <property type="entry name" value="5'(3')-DEOXYRIBONUCLEOTIDASE"/>
    <property type="match status" value="1"/>
</dbReference>
<dbReference type="PANTHER" id="PTHR16504">
    <property type="entry name" value="5'(3')-DEOXYRIBONUCLEOTIDASE"/>
    <property type="match status" value="1"/>
</dbReference>
<dbReference type="SFLD" id="SFLDG01126">
    <property type="entry name" value="C1.2:_Nucleotidase_Like"/>
    <property type="match status" value="1"/>
</dbReference>
<dbReference type="InterPro" id="IPR023214">
    <property type="entry name" value="HAD_sf"/>
</dbReference>
<evidence type="ECO:0000313" key="2">
    <source>
        <dbReference type="Proteomes" id="UP001272052"/>
    </source>
</evidence>
<dbReference type="Proteomes" id="UP001272052">
    <property type="component" value="Unassembled WGS sequence"/>
</dbReference>
<keyword evidence="2" id="KW-1185">Reference proteome</keyword>
<sequence length="164" mass="18904">MTEKRESAKKILYVDMDGVLADFQRVIDETDEETYQRCCAKPEENKAATFDEIPGIFKTMPPIKDAVESFRELSLHFEIYILSTAPWGNNSAWSDKLIWVKENLGDCAYKRLILTHRKDLNKGDFLIDDREKNGAGDFEGELIRFGSAEFPDWAAVKQYLLTKK</sequence>